<dbReference type="GO" id="GO:0003676">
    <property type="term" value="F:nucleic acid binding"/>
    <property type="evidence" value="ECO:0007669"/>
    <property type="project" value="InterPro"/>
</dbReference>
<feature type="domain" description="DDE-1" evidence="1">
    <location>
        <begin position="36"/>
        <end position="163"/>
    </location>
</feature>
<sequence>GTKMWHKQGGADCKNVTAIVTICADRTTLCPTIIFKAHSPNGWTDSELGYEWLVKDFDAQTKDKAGGRTHVLLMDGHCSHYSLDLLKYAQKNNIVILRYLPHCTHVLQGLDVVCFAKMKTKFHKEIHTFEDSHIRGVGKGDFAGVFRWAYLCAFTPETVKAAFATTGVHPYNPNVITEKQMQLSLPTSTRGSFPITQPSPV</sequence>
<protein>
    <recommendedName>
        <fullName evidence="1">DDE-1 domain-containing protein</fullName>
    </recommendedName>
</protein>
<reference evidence="2 3" key="1">
    <citation type="submission" date="2014-04" db="EMBL/GenBank/DDBJ databases">
        <authorList>
            <consortium name="DOE Joint Genome Institute"/>
            <person name="Kuo A."/>
            <person name="Tarkka M."/>
            <person name="Buscot F."/>
            <person name="Kohler A."/>
            <person name="Nagy L.G."/>
            <person name="Floudas D."/>
            <person name="Copeland A."/>
            <person name="Barry K.W."/>
            <person name="Cichocki N."/>
            <person name="Veneault-Fourrey C."/>
            <person name="LaButti K."/>
            <person name="Lindquist E.A."/>
            <person name="Lipzen A."/>
            <person name="Lundell T."/>
            <person name="Morin E."/>
            <person name="Murat C."/>
            <person name="Sun H."/>
            <person name="Tunlid A."/>
            <person name="Henrissat B."/>
            <person name="Grigoriev I.V."/>
            <person name="Hibbett D.S."/>
            <person name="Martin F."/>
            <person name="Nordberg H.P."/>
            <person name="Cantor M.N."/>
            <person name="Hua S.X."/>
        </authorList>
    </citation>
    <scope>NUCLEOTIDE SEQUENCE [LARGE SCALE GENOMIC DNA]</scope>
    <source>
        <strain evidence="2 3">F 1598</strain>
    </source>
</reference>
<dbReference type="HOGENOM" id="CLU_013929_2_2_1"/>
<dbReference type="EMBL" id="KN833036">
    <property type="protein sequence ID" value="KIM76312.1"/>
    <property type="molecule type" value="Genomic_DNA"/>
</dbReference>
<dbReference type="InterPro" id="IPR004875">
    <property type="entry name" value="DDE_SF_endonuclease_dom"/>
</dbReference>
<evidence type="ECO:0000313" key="3">
    <source>
        <dbReference type="Proteomes" id="UP000054166"/>
    </source>
</evidence>
<dbReference type="InParanoid" id="A0A0C3BG27"/>
<feature type="non-terminal residue" evidence="2">
    <location>
        <position position="1"/>
    </location>
</feature>
<dbReference type="OrthoDB" id="2917041at2759"/>
<organism evidence="2 3">
    <name type="scientific">Piloderma croceum (strain F 1598)</name>
    <dbReference type="NCBI Taxonomy" id="765440"/>
    <lineage>
        <taxon>Eukaryota</taxon>
        <taxon>Fungi</taxon>
        <taxon>Dikarya</taxon>
        <taxon>Basidiomycota</taxon>
        <taxon>Agaricomycotina</taxon>
        <taxon>Agaricomycetes</taxon>
        <taxon>Agaricomycetidae</taxon>
        <taxon>Atheliales</taxon>
        <taxon>Atheliaceae</taxon>
        <taxon>Piloderma</taxon>
    </lineage>
</organism>
<evidence type="ECO:0000259" key="1">
    <source>
        <dbReference type="Pfam" id="PF03184"/>
    </source>
</evidence>
<evidence type="ECO:0000313" key="2">
    <source>
        <dbReference type="EMBL" id="KIM76312.1"/>
    </source>
</evidence>
<dbReference type="Proteomes" id="UP000054166">
    <property type="component" value="Unassembled WGS sequence"/>
</dbReference>
<accession>A0A0C3BG27</accession>
<dbReference type="STRING" id="765440.A0A0C3BG27"/>
<reference evidence="3" key="2">
    <citation type="submission" date="2015-01" db="EMBL/GenBank/DDBJ databases">
        <title>Evolutionary Origins and Diversification of the Mycorrhizal Mutualists.</title>
        <authorList>
            <consortium name="DOE Joint Genome Institute"/>
            <consortium name="Mycorrhizal Genomics Consortium"/>
            <person name="Kohler A."/>
            <person name="Kuo A."/>
            <person name="Nagy L.G."/>
            <person name="Floudas D."/>
            <person name="Copeland A."/>
            <person name="Barry K.W."/>
            <person name="Cichocki N."/>
            <person name="Veneault-Fourrey C."/>
            <person name="LaButti K."/>
            <person name="Lindquist E.A."/>
            <person name="Lipzen A."/>
            <person name="Lundell T."/>
            <person name="Morin E."/>
            <person name="Murat C."/>
            <person name="Riley R."/>
            <person name="Ohm R."/>
            <person name="Sun H."/>
            <person name="Tunlid A."/>
            <person name="Henrissat B."/>
            <person name="Grigoriev I.V."/>
            <person name="Hibbett D.S."/>
            <person name="Martin F."/>
        </authorList>
    </citation>
    <scope>NUCLEOTIDE SEQUENCE [LARGE SCALE GENOMIC DNA]</scope>
    <source>
        <strain evidence="3">F 1598</strain>
    </source>
</reference>
<keyword evidence="3" id="KW-1185">Reference proteome</keyword>
<gene>
    <name evidence="2" type="ORF">PILCRDRAFT_77983</name>
</gene>
<dbReference type="AlphaFoldDB" id="A0A0C3BG27"/>
<proteinExistence type="predicted"/>
<name>A0A0C3BG27_PILCF</name>
<dbReference type="Pfam" id="PF03184">
    <property type="entry name" value="DDE_1"/>
    <property type="match status" value="1"/>
</dbReference>